<accession>A0A8K9WMZ6</accession>
<evidence type="ECO:0000256" key="6">
    <source>
        <dbReference type="ARBA" id="ARBA00023136"/>
    </source>
</evidence>
<reference evidence="9" key="2">
    <citation type="submission" date="2025-08" db="UniProtKB">
        <authorList>
            <consortium name="Ensembl"/>
        </authorList>
    </citation>
    <scope>IDENTIFICATION</scope>
</reference>
<keyword evidence="8" id="KW-0732">Signal</keyword>
<feature type="transmembrane region" description="Helical" evidence="7">
    <location>
        <begin position="155"/>
        <end position="175"/>
    </location>
</feature>
<evidence type="ECO:0000256" key="7">
    <source>
        <dbReference type="SAM" id="Phobius"/>
    </source>
</evidence>
<dbReference type="PANTHER" id="PTHR34093:SF1">
    <property type="entry name" value="CHLORIDE CHANNEL CLIC-LIKE PROTEIN 1"/>
    <property type="match status" value="1"/>
</dbReference>
<keyword evidence="10" id="KW-1185">Reference proteome</keyword>
<keyword evidence="6 7" id="KW-0472">Membrane</keyword>
<name>A0A8K9WMZ6_ONCMY</name>
<dbReference type="GO" id="GO:0005783">
    <property type="term" value="C:endoplasmic reticulum"/>
    <property type="evidence" value="ECO:0007669"/>
    <property type="project" value="TreeGrafter"/>
</dbReference>
<reference evidence="9" key="3">
    <citation type="submission" date="2025-09" db="UniProtKB">
        <authorList>
            <consortium name="Ensembl"/>
        </authorList>
    </citation>
    <scope>IDENTIFICATION</scope>
</reference>
<dbReference type="GO" id="GO:0016020">
    <property type="term" value="C:membrane"/>
    <property type="evidence" value="ECO:0007669"/>
    <property type="project" value="UniProtKB-SubCell"/>
</dbReference>
<evidence type="ECO:0000256" key="1">
    <source>
        <dbReference type="ARBA" id="ARBA00004141"/>
    </source>
</evidence>
<evidence type="ECO:0000313" key="9">
    <source>
        <dbReference type="Ensembl" id="ENSOMYP00000111805.1"/>
    </source>
</evidence>
<dbReference type="Ensembl" id="ENSOMYT00000138020.1">
    <property type="protein sequence ID" value="ENSOMYP00000111805.1"/>
    <property type="gene ID" value="ENSOMYG00000042380.2"/>
</dbReference>
<reference evidence="9" key="1">
    <citation type="submission" date="2020-07" db="EMBL/GenBank/DDBJ databases">
        <title>A long reads based de novo assembly of the rainbow trout Arlee double haploid line genome.</title>
        <authorList>
            <person name="Gao G."/>
            <person name="Palti Y."/>
        </authorList>
    </citation>
    <scope>NUCLEOTIDE SEQUENCE [LARGE SCALE GENOMIC DNA]</scope>
</reference>
<evidence type="ECO:0000256" key="4">
    <source>
        <dbReference type="ARBA" id="ARBA00022692"/>
    </source>
</evidence>
<evidence type="ECO:0000256" key="8">
    <source>
        <dbReference type="SAM" id="SignalP"/>
    </source>
</evidence>
<feature type="transmembrane region" description="Helical" evidence="7">
    <location>
        <begin position="187"/>
        <end position="205"/>
    </location>
</feature>
<keyword evidence="5 7" id="KW-1133">Transmembrane helix</keyword>
<dbReference type="Proteomes" id="UP000694395">
    <property type="component" value="Chromosome 7"/>
</dbReference>
<dbReference type="Pfam" id="PF05934">
    <property type="entry name" value="MCLC"/>
    <property type="match status" value="2"/>
</dbReference>
<protein>
    <recommendedName>
        <fullName evidence="3">Chloride channel CLIC-like protein 1</fullName>
    </recommendedName>
</protein>
<evidence type="ECO:0000256" key="2">
    <source>
        <dbReference type="ARBA" id="ARBA00005944"/>
    </source>
</evidence>
<evidence type="ECO:0000313" key="10">
    <source>
        <dbReference type="Proteomes" id="UP000694395"/>
    </source>
</evidence>
<comment type="similarity">
    <text evidence="2">Belongs to the chloride channel MCLC family.</text>
</comment>
<keyword evidence="4 7" id="KW-0812">Transmembrane</keyword>
<dbReference type="GO" id="GO:0005254">
    <property type="term" value="F:chloride channel activity"/>
    <property type="evidence" value="ECO:0007669"/>
    <property type="project" value="TreeGrafter"/>
</dbReference>
<sequence>MKKMSTSAVAMLIITAAVCSLLLVAQGQMDDEEWIDPYDMLNYDPSTKTMRKPAEVQYKQLRNACFSCHDSVPLVEIIILLFRPSDFQNDLYYDAKVRLSRQALAEIWKLLEGMDTCRMGDLDDALSQILVDLKPHELEASRWHFEDTFGVEIDTVMKVFVCVLIIVVIVCSELWSTVSWFVQFKRIFTICFLIGLVWFCFLYKVNYQYTLPCIL</sequence>
<dbReference type="PANTHER" id="PTHR34093">
    <property type="entry name" value="CHLORIDE CHANNEL CLIC-LIKE PROTEIN 1"/>
    <property type="match status" value="1"/>
</dbReference>
<feature type="signal peptide" evidence="8">
    <location>
        <begin position="1"/>
        <end position="27"/>
    </location>
</feature>
<proteinExistence type="inferred from homology"/>
<dbReference type="InterPro" id="IPR009231">
    <property type="entry name" value="Chloride_chnl_CLIC-like"/>
</dbReference>
<feature type="chain" id="PRO_5035446335" description="Chloride channel CLIC-like protein 1" evidence="8">
    <location>
        <begin position="28"/>
        <end position="215"/>
    </location>
</feature>
<evidence type="ECO:0000256" key="5">
    <source>
        <dbReference type="ARBA" id="ARBA00022989"/>
    </source>
</evidence>
<dbReference type="GeneTree" id="ENSGT00940000165672"/>
<comment type="subcellular location">
    <subcellularLocation>
        <location evidence="1">Membrane</location>
        <topology evidence="1">Multi-pass membrane protein</topology>
    </subcellularLocation>
</comment>
<dbReference type="AlphaFoldDB" id="A0A8K9WMZ6"/>
<organism evidence="9 10">
    <name type="scientific">Oncorhynchus mykiss</name>
    <name type="common">Rainbow trout</name>
    <name type="synonym">Salmo gairdneri</name>
    <dbReference type="NCBI Taxonomy" id="8022"/>
    <lineage>
        <taxon>Eukaryota</taxon>
        <taxon>Metazoa</taxon>
        <taxon>Chordata</taxon>
        <taxon>Craniata</taxon>
        <taxon>Vertebrata</taxon>
        <taxon>Euteleostomi</taxon>
        <taxon>Actinopterygii</taxon>
        <taxon>Neopterygii</taxon>
        <taxon>Teleostei</taxon>
        <taxon>Protacanthopterygii</taxon>
        <taxon>Salmoniformes</taxon>
        <taxon>Salmonidae</taxon>
        <taxon>Salmoninae</taxon>
        <taxon>Oncorhynchus</taxon>
    </lineage>
</organism>
<gene>
    <name evidence="9" type="primary">LOC110527525</name>
</gene>
<evidence type="ECO:0000256" key="3">
    <source>
        <dbReference type="ARBA" id="ARBA00015571"/>
    </source>
</evidence>